<evidence type="ECO:0000256" key="2">
    <source>
        <dbReference type="ARBA" id="ARBA00023125"/>
    </source>
</evidence>
<dbReference type="Pfam" id="PF00356">
    <property type="entry name" value="LacI"/>
    <property type="match status" value="1"/>
</dbReference>
<evidence type="ECO:0000313" key="6">
    <source>
        <dbReference type="Proteomes" id="UP000035763"/>
    </source>
</evidence>
<dbReference type="EMBL" id="CAJA01000031">
    <property type="protein sequence ID" value="CCH72010.1"/>
    <property type="molecule type" value="Genomic_DNA"/>
</dbReference>
<evidence type="ECO:0000259" key="4">
    <source>
        <dbReference type="PROSITE" id="PS50932"/>
    </source>
</evidence>
<sequence>MTTIADVAKLAGVSVATVSRTLHGSTRVEPRTRERVLAAAAELHYVASPTATSLASGRTNVVAVVAPMMSRWFFASIVTTIEQALREHGYHTLLIVLGDRPGQEQERLQPEMFVKRVDGILWLNVATTPEETALLERLALPMVCVGAAIDGAPTVLIDDRQAARLAVEHLLGLGHRDIAYLGTAVQSTAHMSTPAARVEAFRDSLRVAGLPVHAEWVLDIDWTAAAAAAAIEPVLRGIPRPSAVLAASDEMAIGVLGTARRLGLRVPEDLSVIGIDDHTFAGVLGLSTVRQDVPAQGRAAVTMLLEAMNAEDLDGDPVSRIELATSLVPRDTTAPPP</sequence>
<dbReference type="CDD" id="cd06267">
    <property type="entry name" value="PBP1_LacI_sugar_binding-like"/>
    <property type="match status" value="1"/>
</dbReference>
<dbReference type="Pfam" id="PF13377">
    <property type="entry name" value="Peripla_BP_3"/>
    <property type="match status" value="1"/>
</dbReference>
<keyword evidence="6" id="KW-1185">Reference proteome</keyword>
<evidence type="ECO:0000256" key="1">
    <source>
        <dbReference type="ARBA" id="ARBA00023015"/>
    </source>
</evidence>
<dbReference type="InterPro" id="IPR046335">
    <property type="entry name" value="LacI/GalR-like_sensor"/>
</dbReference>
<organism evidence="5 6">
    <name type="scientific">Nostocoides australiense Ben110</name>
    <dbReference type="NCBI Taxonomy" id="1193182"/>
    <lineage>
        <taxon>Bacteria</taxon>
        <taxon>Bacillati</taxon>
        <taxon>Actinomycetota</taxon>
        <taxon>Actinomycetes</taxon>
        <taxon>Micrococcales</taxon>
        <taxon>Intrasporangiaceae</taxon>
        <taxon>Nostocoides</taxon>
    </lineage>
</organism>
<dbReference type="Gene3D" id="3.40.50.2300">
    <property type="match status" value="2"/>
</dbReference>
<dbReference type="PRINTS" id="PR00036">
    <property type="entry name" value="HTHLACI"/>
</dbReference>
<accession>W6JU63</accession>
<gene>
    <name evidence="5" type="ORF">BN11_1260008</name>
</gene>
<dbReference type="CDD" id="cd01392">
    <property type="entry name" value="HTH_LacI"/>
    <property type="match status" value="1"/>
</dbReference>
<comment type="caution">
    <text evidence="5">The sequence shown here is derived from an EMBL/GenBank/DDBJ whole genome shotgun (WGS) entry which is preliminary data.</text>
</comment>
<dbReference type="GO" id="GO:0003700">
    <property type="term" value="F:DNA-binding transcription factor activity"/>
    <property type="evidence" value="ECO:0007669"/>
    <property type="project" value="TreeGrafter"/>
</dbReference>
<dbReference type="PROSITE" id="PS50932">
    <property type="entry name" value="HTH_LACI_2"/>
    <property type="match status" value="1"/>
</dbReference>
<dbReference type="SUPFAM" id="SSF47413">
    <property type="entry name" value="lambda repressor-like DNA-binding domains"/>
    <property type="match status" value="1"/>
</dbReference>
<dbReference type="InterPro" id="IPR000843">
    <property type="entry name" value="HTH_LacI"/>
</dbReference>
<dbReference type="PANTHER" id="PTHR30146">
    <property type="entry name" value="LACI-RELATED TRANSCRIPTIONAL REPRESSOR"/>
    <property type="match status" value="1"/>
</dbReference>
<dbReference type="PANTHER" id="PTHR30146:SF109">
    <property type="entry name" value="HTH-TYPE TRANSCRIPTIONAL REGULATOR GALS"/>
    <property type="match status" value="1"/>
</dbReference>
<proteinExistence type="predicted"/>
<keyword evidence="1" id="KW-0805">Transcription regulation</keyword>
<protein>
    <submittedName>
        <fullName evidence="5">Transcriptional regulator involved in degradation (LacI family protein)</fullName>
    </submittedName>
</protein>
<dbReference type="RefSeq" id="WP_048697059.1">
    <property type="nucleotide sequence ID" value="NZ_HG764815.1"/>
</dbReference>
<evidence type="ECO:0000313" key="5">
    <source>
        <dbReference type="EMBL" id="CCH72010.1"/>
    </source>
</evidence>
<keyword evidence="3" id="KW-0804">Transcription</keyword>
<feature type="domain" description="HTH lacI-type" evidence="4">
    <location>
        <begin position="2"/>
        <end position="56"/>
    </location>
</feature>
<dbReference type="OrthoDB" id="3510266at2"/>
<keyword evidence="2" id="KW-0238">DNA-binding</keyword>
<dbReference type="GO" id="GO:0000976">
    <property type="term" value="F:transcription cis-regulatory region binding"/>
    <property type="evidence" value="ECO:0007669"/>
    <property type="project" value="TreeGrafter"/>
</dbReference>
<evidence type="ECO:0000256" key="3">
    <source>
        <dbReference type="ARBA" id="ARBA00023163"/>
    </source>
</evidence>
<dbReference type="AlphaFoldDB" id="W6JU63"/>
<dbReference type="InterPro" id="IPR028082">
    <property type="entry name" value="Peripla_BP_I"/>
</dbReference>
<dbReference type="Gene3D" id="1.10.260.40">
    <property type="entry name" value="lambda repressor-like DNA-binding domains"/>
    <property type="match status" value="1"/>
</dbReference>
<dbReference type="SMART" id="SM00354">
    <property type="entry name" value="HTH_LACI"/>
    <property type="match status" value="1"/>
</dbReference>
<dbReference type="Proteomes" id="UP000035763">
    <property type="component" value="Unassembled WGS sequence"/>
</dbReference>
<dbReference type="InterPro" id="IPR010982">
    <property type="entry name" value="Lambda_DNA-bd_dom_sf"/>
</dbReference>
<reference evidence="5 6" key="1">
    <citation type="journal article" date="2013" name="ISME J.">
        <title>A metabolic model for members of the genus Tetrasphaera involved in enhanced biological phosphorus removal.</title>
        <authorList>
            <person name="Kristiansen R."/>
            <person name="Nguyen H.T.T."/>
            <person name="Saunders A.M."/>
            <person name="Nielsen J.L."/>
            <person name="Wimmer R."/>
            <person name="Le V.Q."/>
            <person name="McIlroy S.J."/>
            <person name="Petrovski S."/>
            <person name="Seviour R.J."/>
            <person name="Calteau A."/>
            <person name="Nielsen K.L."/>
            <person name="Nielsen P.H."/>
        </authorList>
    </citation>
    <scope>NUCLEOTIDE SEQUENCE [LARGE SCALE GENOMIC DNA]</scope>
    <source>
        <strain evidence="5 6">Ben110</strain>
    </source>
</reference>
<dbReference type="SUPFAM" id="SSF53822">
    <property type="entry name" value="Periplasmic binding protein-like I"/>
    <property type="match status" value="1"/>
</dbReference>
<dbReference type="STRING" id="1193182.BN11_1260008"/>
<name>W6JU63_9MICO</name>